<reference evidence="2" key="1">
    <citation type="journal article" date="2020" name="Stud. Mycol.">
        <title>101 Dothideomycetes genomes: a test case for predicting lifestyles and emergence of pathogens.</title>
        <authorList>
            <person name="Haridas S."/>
            <person name="Albert R."/>
            <person name="Binder M."/>
            <person name="Bloem J."/>
            <person name="Labutti K."/>
            <person name="Salamov A."/>
            <person name="Andreopoulos B."/>
            <person name="Baker S."/>
            <person name="Barry K."/>
            <person name="Bills G."/>
            <person name="Bluhm B."/>
            <person name="Cannon C."/>
            <person name="Castanera R."/>
            <person name="Culley D."/>
            <person name="Daum C."/>
            <person name="Ezra D."/>
            <person name="Gonzalez J."/>
            <person name="Henrissat B."/>
            <person name="Kuo A."/>
            <person name="Liang C."/>
            <person name="Lipzen A."/>
            <person name="Lutzoni F."/>
            <person name="Magnuson J."/>
            <person name="Mondo S."/>
            <person name="Nolan M."/>
            <person name="Ohm R."/>
            <person name="Pangilinan J."/>
            <person name="Park H.-J."/>
            <person name="Ramirez L."/>
            <person name="Alfaro M."/>
            <person name="Sun H."/>
            <person name="Tritt A."/>
            <person name="Yoshinaga Y."/>
            <person name="Zwiers L.-H."/>
            <person name="Turgeon B."/>
            <person name="Goodwin S."/>
            <person name="Spatafora J."/>
            <person name="Crous P."/>
            <person name="Grigoriev I."/>
        </authorList>
    </citation>
    <scope>NUCLEOTIDE SEQUENCE</scope>
    <source>
        <strain evidence="2">CBS 113818</strain>
    </source>
</reference>
<evidence type="ECO:0000256" key="1">
    <source>
        <dbReference type="SAM" id="MobiDB-lite"/>
    </source>
</evidence>
<dbReference type="PANTHER" id="PTHR40788:SF2">
    <property type="entry name" value="CLR5 DOMAIN-CONTAINING PROTEIN"/>
    <property type="match status" value="1"/>
</dbReference>
<name>A0A6A6ZLR5_9PLEO</name>
<keyword evidence="3" id="KW-1185">Reference proteome</keyword>
<feature type="compositionally biased region" description="Basic and acidic residues" evidence="1">
    <location>
        <begin position="507"/>
        <end position="520"/>
    </location>
</feature>
<accession>A0A6A6ZLR5</accession>
<evidence type="ECO:0000313" key="3">
    <source>
        <dbReference type="Proteomes" id="UP000799424"/>
    </source>
</evidence>
<dbReference type="OrthoDB" id="2922289at2759"/>
<dbReference type="EMBL" id="MU006236">
    <property type="protein sequence ID" value="KAF2821818.1"/>
    <property type="molecule type" value="Genomic_DNA"/>
</dbReference>
<sequence length="644" mass="73135">MDEPTPTMDIKAIFRDLRNPQSRASHPTEAIKSHGQKLARDVHTKYKQFRCMRENILTKAWPGNPLLHRPEAFGDTAKPLEKLLRKLPLNCFMLPFLNVDDLARDEMTLLMLLDTRSRHPPHTFARTELIFSPLGAVDQGKSRASLLKMQLDDPNNYGTIIGFTSEDDAINFECKGKGLTPVAGLQVLYMQDKLLGFLFGVIRLILPDNLQGADADLDPPEPVFSSDLYDESSLAMFDVAVKEPYRSRQGLQLHRLEQLVSAEAQDRVWDVREDPRFWEALYNTTLDHDKAQILDVKGRTDRIIGTPEFTSLVLQDAVARSHYMLVLWDQLHTLLKRIKALFEANPQGIIVNTLKPTDLDAKKLLERVSDPTAAWDKIFQQAAATGFITSLDLSKPGTQFFYNVKAKKSRKRTVDMLCKVEANLDRFWNHVDSNLNAFVDNYQQGVLQRLLDEGGDMHRTIPWSERDHTRDEKQVPFKEAFDFKYQPLSTTFHDNSKEITGSFDRSSIVEKGKEKTRGTDATEEQAEPAREPSPESPLEFAVDKHSFEAFRALFHMPGKEQAASIRWNDVVSALTSIGFSAQHLHGSQWQFNPAAAPVAELNLRRGIGFHAPHPADEVPLDLARRHGRRLSRAYGWEGSMFKGI</sequence>
<protein>
    <submittedName>
        <fullName evidence="2">Uncharacterized protein</fullName>
    </submittedName>
</protein>
<organism evidence="2 3">
    <name type="scientific">Ophiobolus disseminans</name>
    <dbReference type="NCBI Taxonomy" id="1469910"/>
    <lineage>
        <taxon>Eukaryota</taxon>
        <taxon>Fungi</taxon>
        <taxon>Dikarya</taxon>
        <taxon>Ascomycota</taxon>
        <taxon>Pezizomycotina</taxon>
        <taxon>Dothideomycetes</taxon>
        <taxon>Pleosporomycetidae</taxon>
        <taxon>Pleosporales</taxon>
        <taxon>Pleosporineae</taxon>
        <taxon>Phaeosphaeriaceae</taxon>
        <taxon>Ophiobolus</taxon>
    </lineage>
</organism>
<dbReference type="AlphaFoldDB" id="A0A6A6ZLR5"/>
<feature type="region of interest" description="Disordered" evidence="1">
    <location>
        <begin position="496"/>
        <end position="537"/>
    </location>
</feature>
<feature type="region of interest" description="Disordered" evidence="1">
    <location>
        <begin position="18"/>
        <end position="37"/>
    </location>
</feature>
<proteinExistence type="predicted"/>
<dbReference type="PANTHER" id="PTHR40788">
    <property type="entry name" value="CLR5 DOMAIN-CONTAINING PROTEIN-RELATED"/>
    <property type="match status" value="1"/>
</dbReference>
<evidence type="ECO:0000313" key="2">
    <source>
        <dbReference type="EMBL" id="KAF2821818.1"/>
    </source>
</evidence>
<gene>
    <name evidence="2" type="ORF">CC86DRAFT_410897</name>
</gene>
<dbReference type="Proteomes" id="UP000799424">
    <property type="component" value="Unassembled WGS sequence"/>
</dbReference>